<dbReference type="InterPro" id="IPR015940">
    <property type="entry name" value="UBA"/>
</dbReference>
<dbReference type="AlphaFoldDB" id="A0A427YA55"/>
<comment type="caution">
    <text evidence="3">The sequence shown here is derived from an EMBL/GenBank/DDBJ whole genome shotgun (WGS) entry which is preliminary data.</text>
</comment>
<dbReference type="RefSeq" id="XP_028480247.1">
    <property type="nucleotide sequence ID" value="XM_028616390.1"/>
</dbReference>
<feature type="compositionally biased region" description="Basic and acidic residues" evidence="1">
    <location>
        <begin position="169"/>
        <end position="179"/>
    </location>
</feature>
<feature type="region of interest" description="Disordered" evidence="1">
    <location>
        <begin position="126"/>
        <end position="179"/>
    </location>
</feature>
<feature type="domain" description="UBA" evidence="2">
    <location>
        <begin position="44"/>
        <end position="85"/>
    </location>
</feature>
<protein>
    <recommendedName>
        <fullName evidence="2">UBA domain-containing protein</fullName>
    </recommendedName>
</protein>
<organism evidence="3 4">
    <name type="scientific">Apiotrichum porosum</name>
    <dbReference type="NCBI Taxonomy" id="105984"/>
    <lineage>
        <taxon>Eukaryota</taxon>
        <taxon>Fungi</taxon>
        <taxon>Dikarya</taxon>
        <taxon>Basidiomycota</taxon>
        <taxon>Agaricomycotina</taxon>
        <taxon>Tremellomycetes</taxon>
        <taxon>Trichosporonales</taxon>
        <taxon>Trichosporonaceae</taxon>
        <taxon>Apiotrichum</taxon>
    </lineage>
</organism>
<reference evidence="3 4" key="1">
    <citation type="submission" date="2018-11" db="EMBL/GenBank/DDBJ databases">
        <title>Genome sequence of Apiotrichum porosum DSM 27194.</title>
        <authorList>
            <person name="Aliyu H."/>
            <person name="Gorte O."/>
            <person name="Ochsenreither K."/>
        </authorList>
    </citation>
    <scope>NUCLEOTIDE SEQUENCE [LARGE SCALE GENOMIC DNA]</scope>
    <source>
        <strain evidence="3 4">DSM 27194</strain>
    </source>
</reference>
<evidence type="ECO:0000313" key="3">
    <source>
        <dbReference type="EMBL" id="RSH88039.1"/>
    </source>
</evidence>
<keyword evidence="4" id="KW-1185">Reference proteome</keyword>
<dbReference type="Proteomes" id="UP000279236">
    <property type="component" value="Unassembled WGS sequence"/>
</dbReference>
<evidence type="ECO:0000313" key="4">
    <source>
        <dbReference type="Proteomes" id="UP000279236"/>
    </source>
</evidence>
<evidence type="ECO:0000256" key="1">
    <source>
        <dbReference type="SAM" id="MobiDB-lite"/>
    </source>
</evidence>
<feature type="region of interest" description="Disordered" evidence="1">
    <location>
        <begin position="1"/>
        <end position="26"/>
    </location>
</feature>
<dbReference type="SUPFAM" id="SSF46934">
    <property type="entry name" value="UBA-like"/>
    <property type="match status" value="1"/>
</dbReference>
<dbReference type="PROSITE" id="PS50030">
    <property type="entry name" value="UBA"/>
    <property type="match status" value="1"/>
</dbReference>
<feature type="compositionally biased region" description="Basic and acidic residues" evidence="1">
    <location>
        <begin position="130"/>
        <end position="140"/>
    </location>
</feature>
<sequence length="179" mass="19084">MTSPVNKSEDLAAAAPPTAGGGGFMGRLRRFSHDILEKPDRVGNADMQRGIEELVTMGFPRGPATRQMQITNGNVQGSAEALVHAAHGTTEWGGHPDCPICVRETENVRISEGRRLSVSDALHRITSRGKSQEGEAEHGWGNRAAGDGTSGGRRGSVGAMLRRASVAEGLRRMTTRDTK</sequence>
<gene>
    <name evidence="3" type="ORF">EHS24_000564</name>
</gene>
<accession>A0A427YA55</accession>
<dbReference type="OrthoDB" id="10522598at2759"/>
<dbReference type="EMBL" id="RSCE01000001">
    <property type="protein sequence ID" value="RSH88039.1"/>
    <property type="molecule type" value="Genomic_DNA"/>
</dbReference>
<proteinExistence type="predicted"/>
<dbReference type="GeneID" id="39585107"/>
<dbReference type="InterPro" id="IPR009060">
    <property type="entry name" value="UBA-like_sf"/>
</dbReference>
<name>A0A427YA55_9TREE</name>
<evidence type="ECO:0000259" key="2">
    <source>
        <dbReference type="PROSITE" id="PS50030"/>
    </source>
</evidence>